<dbReference type="PROSITE" id="PS00211">
    <property type="entry name" value="ABC_TRANSPORTER_1"/>
    <property type="match status" value="1"/>
</dbReference>
<dbReference type="EMBL" id="CP017476">
    <property type="protein sequence ID" value="AOW11764.1"/>
    <property type="molecule type" value="Genomic_DNA"/>
</dbReference>
<sequence length="383" mass="41235">MANISLKSVCKAYGDHAPVIRHVDLDIAQGEFCVFVGPSGCGKSTLLRTIAGLEDITSGDLMIGGQRMNDVAPAQRGVAMVFQSYALFPHMTVYENMAFGLQLAKTPKAEIDQRVRAASDILQLGPYLGRLPKALSGGQRQRVAIGRAIVREPGVFLFDEPLSNLDAALRVQTRFEIAKIHRDFGRASTVYVTHDQVEAMTLADRILLLNSGPAVAKEGSVAQCGSPLELYHRPRNLFVAGFIGSPKMNFLPGTFVSGTESLAQVKLAGGETVQAAVDARSLRAGQAITVGIRPEHARMGTGHQHIVREVQWQERLGESTYLYLNSGDIGDPLVVKAEGLAVAQPGNRVPMALPEQHCHLFDDNGLALARTVREADIPVALAA</sequence>
<keyword evidence="5" id="KW-0067">ATP-binding</keyword>
<gene>
    <name evidence="8" type="ORF">LPB072_01715</name>
    <name evidence="9" type="ORF">LPB72_19975</name>
</gene>
<evidence type="ECO:0000256" key="2">
    <source>
        <dbReference type="ARBA" id="ARBA00022475"/>
    </source>
</evidence>
<evidence type="ECO:0000313" key="10">
    <source>
        <dbReference type="Proteomes" id="UP000185657"/>
    </source>
</evidence>
<dbReference type="SMART" id="SM00382">
    <property type="entry name" value="AAA"/>
    <property type="match status" value="1"/>
</dbReference>
<dbReference type="SUPFAM" id="SSF52540">
    <property type="entry name" value="P-loop containing nucleoside triphosphate hydrolases"/>
    <property type="match status" value="1"/>
</dbReference>
<dbReference type="EMBL" id="LVWD01000037">
    <property type="protein sequence ID" value="OAD39856.1"/>
    <property type="molecule type" value="Genomic_DNA"/>
</dbReference>
<dbReference type="AlphaFoldDB" id="A0A163C799"/>
<name>A0A163C799_9BURK</name>
<dbReference type="PANTHER" id="PTHR43875:SF3">
    <property type="entry name" value="MALTOSE_MALTODEXTRIN IMPORT ATP-BINDING PROTEIN MALK"/>
    <property type="match status" value="1"/>
</dbReference>
<dbReference type="CDD" id="cd03301">
    <property type="entry name" value="ABC_MalK_N"/>
    <property type="match status" value="1"/>
</dbReference>
<organism evidence="8 11">
    <name type="scientific">Hydrogenophaga crassostreae</name>
    <dbReference type="NCBI Taxonomy" id="1763535"/>
    <lineage>
        <taxon>Bacteria</taxon>
        <taxon>Pseudomonadati</taxon>
        <taxon>Pseudomonadota</taxon>
        <taxon>Betaproteobacteria</taxon>
        <taxon>Burkholderiales</taxon>
        <taxon>Comamonadaceae</taxon>
        <taxon>Hydrogenophaga</taxon>
    </lineage>
</organism>
<keyword evidence="3" id="KW-0997">Cell inner membrane</keyword>
<evidence type="ECO:0000313" key="9">
    <source>
        <dbReference type="EMBL" id="OAD39856.1"/>
    </source>
</evidence>
<proteinExistence type="predicted"/>
<keyword evidence="6" id="KW-0472">Membrane</keyword>
<dbReference type="InterPro" id="IPR008995">
    <property type="entry name" value="Mo/tungstate-bd_C_term_dom"/>
</dbReference>
<keyword evidence="10" id="KW-1185">Reference proteome</keyword>
<dbReference type="PANTHER" id="PTHR43875">
    <property type="entry name" value="MALTODEXTRIN IMPORT ATP-BINDING PROTEIN MSMX"/>
    <property type="match status" value="1"/>
</dbReference>
<dbReference type="Gene3D" id="3.40.50.300">
    <property type="entry name" value="P-loop containing nucleotide triphosphate hydrolases"/>
    <property type="match status" value="1"/>
</dbReference>
<dbReference type="NCBIfam" id="NF008653">
    <property type="entry name" value="PRK11650.1"/>
    <property type="match status" value="1"/>
</dbReference>
<dbReference type="GO" id="GO:1990060">
    <property type="term" value="C:maltose transport complex"/>
    <property type="evidence" value="ECO:0007669"/>
    <property type="project" value="TreeGrafter"/>
</dbReference>
<evidence type="ECO:0000259" key="7">
    <source>
        <dbReference type="PROSITE" id="PS50893"/>
    </source>
</evidence>
<dbReference type="GO" id="GO:0005524">
    <property type="term" value="F:ATP binding"/>
    <property type="evidence" value="ECO:0007669"/>
    <property type="project" value="UniProtKB-KW"/>
</dbReference>
<dbReference type="InterPro" id="IPR040582">
    <property type="entry name" value="OB_MalK-like"/>
</dbReference>
<evidence type="ECO:0000256" key="6">
    <source>
        <dbReference type="ARBA" id="ARBA00023136"/>
    </source>
</evidence>
<dbReference type="Proteomes" id="UP000185657">
    <property type="component" value="Unassembled WGS sequence"/>
</dbReference>
<dbReference type="InterPro" id="IPR003593">
    <property type="entry name" value="AAA+_ATPase"/>
</dbReference>
<dbReference type="OrthoDB" id="5298774at2"/>
<evidence type="ECO:0000313" key="11">
    <source>
        <dbReference type="Proteomes" id="UP000185680"/>
    </source>
</evidence>
<dbReference type="InterPro" id="IPR015855">
    <property type="entry name" value="ABC_transpr_MalK-like"/>
</dbReference>
<evidence type="ECO:0000256" key="1">
    <source>
        <dbReference type="ARBA" id="ARBA00022448"/>
    </source>
</evidence>
<dbReference type="KEGG" id="hyl:LPB072_01715"/>
<keyword evidence="4" id="KW-0547">Nucleotide-binding</keyword>
<accession>A0A163C799</accession>
<keyword evidence="2" id="KW-1003">Cell membrane</keyword>
<evidence type="ECO:0000313" key="8">
    <source>
        <dbReference type="EMBL" id="AOW11764.1"/>
    </source>
</evidence>
<keyword evidence="1" id="KW-0813">Transport</keyword>
<dbReference type="InterPro" id="IPR012340">
    <property type="entry name" value="NA-bd_OB-fold"/>
</dbReference>
<dbReference type="FunFam" id="3.40.50.300:FF:000042">
    <property type="entry name" value="Maltose/maltodextrin ABC transporter, ATP-binding protein"/>
    <property type="match status" value="1"/>
</dbReference>
<reference evidence="8 11" key="2">
    <citation type="submission" date="2016-10" db="EMBL/GenBank/DDBJ databases">
        <title>Hydorgenophaga sp. LPB0072 isolated from gastropod.</title>
        <authorList>
            <person name="Kim E."/>
            <person name="Yi H."/>
        </authorList>
    </citation>
    <scope>NUCLEOTIDE SEQUENCE [LARGE SCALE GENOMIC DNA]</scope>
    <source>
        <strain evidence="8 11">LPB0072</strain>
    </source>
</reference>
<evidence type="ECO:0000256" key="4">
    <source>
        <dbReference type="ARBA" id="ARBA00022741"/>
    </source>
</evidence>
<dbReference type="Pfam" id="PF00005">
    <property type="entry name" value="ABC_tran"/>
    <property type="match status" value="1"/>
</dbReference>
<feature type="domain" description="ABC transporter" evidence="7">
    <location>
        <begin position="4"/>
        <end position="243"/>
    </location>
</feature>
<dbReference type="InterPro" id="IPR027417">
    <property type="entry name" value="P-loop_NTPase"/>
</dbReference>
<dbReference type="STRING" id="1763535.LPB072_01715"/>
<dbReference type="PROSITE" id="PS50893">
    <property type="entry name" value="ABC_TRANSPORTER_2"/>
    <property type="match status" value="1"/>
</dbReference>
<protein>
    <submittedName>
        <fullName evidence="8">ABC transporter</fullName>
    </submittedName>
</protein>
<dbReference type="SUPFAM" id="SSF50331">
    <property type="entry name" value="MOP-like"/>
    <property type="match status" value="1"/>
</dbReference>
<dbReference type="GO" id="GO:0016887">
    <property type="term" value="F:ATP hydrolysis activity"/>
    <property type="evidence" value="ECO:0007669"/>
    <property type="project" value="InterPro"/>
</dbReference>
<reference evidence="9 10" key="1">
    <citation type="submission" date="2016-02" db="EMBL/GenBank/DDBJ databases">
        <title>Draft genome sequence of Hydrogenophaga sp. LPB0072.</title>
        <authorList>
            <person name="Shin S.-K."/>
            <person name="Yi H."/>
        </authorList>
    </citation>
    <scope>NUCLEOTIDE SEQUENCE [LARGE SCALE GENOMIC DNA]</scope>
    <source>
        <strain evidence="9 10">LPB0072</strain>
    </source>
</reference>
<dbReference type="InterPro" id="IPR017871">
    <property type="entry name" value="ABC_transporter-like_CS"/>
</dbReference>
<dbReference type="Pfam" id="PF17912">
    <property type="entry name" value="OB_MalK"/>
    <property type="match status" value="1"/>
</dbReference>
<dbReference type="Gene3D" id="2.40.50.140">
    <property type="entry name" value="Nucleic acid-binding proteins"/>
    <property type="match status" value="1"/>
</dbReference>
<dbReference type="RefSeq" id="WP_066095305.1">
    <property type="nucleotide sequence ID" value="NZ_CP017476.1"/>
</dbReference>
<dbReference type="Proteomes" id="UP000185680">
    <property type="component" value="Chromosome"/>
</dbReference>
<dbReference type="InterPro" id="IPR003439">
    <property type="entry name" value="ABC_transporter-like_ATP-bd"/>
</dbReference>
<evidence type="ECO:0000256" key="3">
    <source>
        <dbReference type="ARBA" id="ARBA00022519"/>
    </source>
</evidence>
<dbReference type="GO" id="GO:0015423">
    <property type="term" value="F:ABC-type maltose transporter activity"/>
    <property type="evidence" value="ECO:0007669"/>
    <property type="project" value="TreeGrafter"/>
</dbReference>
<evidence type="ECO:0000256" key="5">
    <source>
        <dbReference type="ARBA" id="ARBA00022840"/>
    </source>
</evidence>
<dbReference type="Gene3D" id="2.40.50.100">
    <property type="match status" value="1"/>
</dbReference>
<dbReference type="InterPro" id="IPR047641">
    <property type="entry name" value="ABC_transpr_MalK/UgpC-like"/>
</dbReference>
<dbReference type="GO" id="GO:0055052">
    <property type="term" value="C:ATP-binding cassette (ABC) transporter complex, substrate-binding subunit-containing"/>
    <property type="evidence" value="ECO:0007669"/>
    <property type="project" value="TreeGrafter"/>
</dbReference>